<evidence type="ECO:0000256" key="2">
    <source>
        <dbReference type="ARBA" id="ARBA00009259"/>
    </source>
</evidence>
<evidence type="ECO:0000256" key="8">
    <source>
        <dbReference type="ARBA" id="ARBA00032018"/>
    </source>
</evidence>
<dbReference type="PANTHER" id="PTHR28270:SF1">
    <property type="entry name" value="MEDIATOR OF RNA POLYMERASE II TRANSCRIPTION SUBUNIT 19"/>
    <property type="match status" value="1"/>
</dbReference>
<feature type="compositionally biased region" description="Basic and acidic residues" evidence="10">
    <location>
        <begin position="377"/>
        <end position="386"/>
    </location>
</feature>
<evidence type="ECO:0000256" key="1">
    <source>
        <dbReference type="ARBA" id="ARBA00004123"/>
    </source>
</evidence>
<organism evidence="11 12">
    <name type="scientific">Sphaerulina musiva (strain SO2202)</name>
    <name type="common">Poplar stem canker fungus</name>
    <name type="synonym">Septoria musiva</name>
    <dbReference type="NCBI Taxonomy" id="692275"/>
    <lineage>
        <taxon>Eukaryota</taxon>
        <taxon>Fungi</taxon>
        <taxon>Dikarya</taxon>
        <taxon>Ascomycota</taxon>
        <taxon>Pezizomycotina</taxon>
        <taxon>Dothideomycetes</taxon>
        <taxon>Dothideomycetidae</taxon>
        <taxon>Mycosphaerellales</taxon>
        <taxon>Mycosphaerellaceae</taxon>
        <taxon>Sphaerulina</taxon>
    </lineage>
</organism>
<keyword evidence="6 9" id="KW-0804">Transcription</keyword>
<feature type="compositionally biased region" description="Basic and acidic residues" evidence="10">
    <location>
        <begin position="1"/>
        <end position="15"/>
    </location>
</feature>
<evidence type="ECO:0000256" key="4">
    <source>
        <dbReference type="ARBA" id="ARBA00023015"/>
    </source>
</evidence>
<dbReference type="GO" id="GO:0070847">
    <property type="term" value="C:core mediator complex"/>
    <property type="evidence" value="ECO:0007669"/>
    <property type="project" value="TreeGrafter"/>
</dbReference>
<dbReference type="GeneID" id="27901075"/>
<accession>N1QL71</accession>
<keyword evidence="5 9" id="KW-0010">Activator</keyword>
<feature type="compositionally biased region" description="Basic and acidic residues" evidence="10">
    <location>
        <begin position="133"/>
        <end position="143"/>
    </location>
</feature>
<feature type="compositionally biased region" description="Gly residues" evidence="10">
    <location>
        <begin position="406"/>
        <end position="415"/>
    </location>
</feature>
<dbReference type="Pfam" id="PF08633">
    <property type="entry name" value="Rox3"/>
    <property type="match status" value="1"/>
</dbReference>
<comment type="subunit">
    <text evidence="9">Component of the Mediator complex.</text>
</comment>
<dbReference type="HOGENOM" id="CLU_662521_0_0_1"/>
<dbReference type="OMA" id="HERQDDT"/>
<dbReference type="GO" id="GO:0006357">
    <property type="term" value="P:regulation of transcription by RNA polymerase II"/>
    <property type="evidence" value="ECO:0007669"/>
    <property type="project" value="InterPro"/>
</dbReference>
<protein>
    <recommendedName>
        <fullName evidence="3 9">Mediator of RNA polymerase II transcription subunit 19</fullName>
    </recommendedName>
    <alternativeName>
        <fullName evidence="8 9">Mediator complex subunit 19</fullName>
    </alternativeName>
</protein>
<dbReference type="RefSeq" id="XP_016766127.1">
    <property type="nucleotide sequence ID" value="XM_016903938.1"/>
</dbReference>
<keyword evidence="12" id="KW-1185">Reference proteome</keyword>
<proteinExistence type="inferred from homology"/>
<dbReference type="EMBL" id="KB456260">
    <property type="protein sequence ID" value="EMF18006.1"/>
    <property type="molecule type" value="Genomic_DNA"/>
</dbReference>
<dbReference type="GO" id="GO:0003712">
    <property type="term" value="F:transcription coregulator activity"/>
    <property type="evidence" value="ECO:0007669"/>
    <property type="project" value="InterPro"/>
</dbReference>
<keyword evidence="4 9" id="KW-0805">Transcription regulation</keyword>
<dbReference type="PANTHER" id="PTHR28270">
    <property type="entry name" value="MEDIATOR OF RNA POLYMERASE II TRANSCRIPTION SUBUNIT 19"/>
    <property type="match status" value="1"/>
</dbReference>
<dbReference type="STRING" id="692275.N1QL71"/>
<evidence type="ECO:0000256" key="6">
    <source>
        <dbReference type="ARBA" id="ARBA00023163"/>
    </source>
</evidence>
<feature type="compositionally biased region" description="Polar residues" evidence="10">
    <location>
        <begin position="46"/>
        <end position="64"/>
    </location>
</feature>
<comment type="similarity">
    <text evidence="2 9">Belongs to the Mediator complex subunit 19 family.</text>
</comment>
<feature type="compositionally biased region" description="Low complexity" evidence="10">
    <location>
        <begin position="315"/>
        <end position="337"/>
    </location>
</feature>
<evidence type="ECO:0000256" key="9">
    <source>
        <dbReference type="RuleBase" id="RU364151"/>
    </source>
</evidence>
<dbReference type="eggNOG" id="ENOG502QXG3">
    <property type="taxonomic scope" value="Eukaryota"/>
</dbReference>
<evidence type="ECO:0000256" key="10">
    <source>
        <dbReference type="SAM" id="MobiDB-lite"/>
    </source>
</evidence>
<gene>
    <name evidence="9" type="primary">MED19</name>
    <name evidence="11" type="ORF">SEPMUDRAFT_146886</name>
</gene>
<comment type="function">
    <text evidence="9">Component of the Mediator complex, a coactivator involved in the regulated transcription of nearly all RNA polymerase II-dependent genes. Mediator functions as a bridge to convey information from gene-specific regulatory proteins to the basal RNA polymerase II transcription machinery. Mediator is recruited to promoters by direct interactions with regulatory proteins and serves as a scaffold for the assembly of a functional preinitiation complex with RNA polymerase II and the general transcription factors.</text>
</comment>
<evidence type="ECO:0000313" key="12">
    <source>
        <dbReference type="Proteomes" id="UP000016931"/>
    </source>
</evidence>
<evidence type="ECO:0000256" key="3">
    <source>
        <dbReference type="ARBA" id="ARBA00019615"/>
    </source>
</evidence>
<feature type="compositionally biased region" description="Polar residues" evidence="10">
    <location>
        <begin position="394"/>
        <end position="405"/>
    </location>
</feature>
<evidence type="ECO:0000256" key="7">
    <source>
        <dbReference type="ARBA" id="ARBA00023242"/>
    </source>
</evidence>
<comment type="subcellular location">
    <subcellularLocation>
        <location evidence="1 9">Nucleus</location>
    </subcellularLocation>
</comment>
<keyword evidence="7 9" id="KW-0539">Nucleus</keyword>
<feature type="compositionally biased region" description="Basic and acidic residues" evidence="10">
    <location>
        <begin position="104"/>
        <end position="126"/>
    </location>
</feature>
<dbReference type="InterPro" id="IPR013942">
    <property type="entry name" value="Mediator_Med19_fun"/>
</dbReference>
<feature type="region of interest" description="Disordered" evidence="10">
    <location>
        <begin position="307"/>
        <end position="415"/>
    </location>
</feature>
<feature type="region of interest" description="Disordered" evidence="10">
    <location>
        <begin position="1"/>
        <end position="153"/>
    </location>
</feature>
<dbReference type="OrthoDB" id="2160599at2759"/>
<dbReference type="AlphaFoldDB" id="N1QL71"/>
<dbReference type="GO" id="GO:0016592">
    <property type="term" value="C:mediator complex"/>
    <property type="evidence" value="ECO:0007669"/>
    <property type="project" value="InterPro"/>
</dbReference>
<dbReference type="Proteomes" id="UP000016931">
    <property type="component" value="Unassembled WGS sequence"/>
</dbReference>
<evidence type="ECO:0000313" key="11">
    <source>
        <dbReference type="EMBL" id="EMF18006.1"/>
    </source>
</evidence>
<evidence type="ECO:0000256" key="5">
    <source>
        <dbReference type="ARBA" id="ARBA00023159"/>
    </source>
</evidence>
<reference evidence="11 12" key="1">
    <citation type="journal article" date="2012" name="PLoS Pathog.">
        <title>Diverse lifestyles and strategies of plant pathogenesis encoded in the genomes of eighteen Dothideomycetes fungi.</title>
        <authorList>
            <person name="Ohm R.A."/>
            <person name="Feau N."/>
            <person name="Henrissat B."/>
            <person name="Schoch C.L."/>
            <person name="Horwitz B.A."/>
            <person name="Barry K.W."/>
            <person name="Condon B.J."/>
            <person name="Copeland A.C."/>
            <person name="Dhillon B."/>
            <person name="Glaser F."/>
            <person name="Hesse C.N."/>
            <person name="Kosti I."/>
            <person name="LaButti K."/>
            <person name="Lindquist E.A."/>
            <person name="Lucas S."/>
            <person name="Salamov A.A."/>
            <person name="Bradshaw R.E."/>
            <person name="Ciuffetti L."/>
            <person name="Hamelin R.C."/>
            <person name="Kema G.H.J."/>
            <person name="Lawrence C."/>
            <person name="Scott J.A."/>
            <person name="Spatafora J.W."/>
            <person name="Turgeon B.G."/>
            <person name="de Wit P.J.G.M."/>
            <person name="Zhong S."/>
            <person name="Goodwin S.B."/>
            <person name="Grigoriev I.V."/>
        </authorList>
    </citation>
    <scope>NUCLEOTIDE SEQUENCE [LARGE SCALE GENOMIC DNA]</scope>
    <source>
        <strain evidence="11 12">SO2202</strain>
    </source>
</reference>
<feature type="compositionally biased region" description="Acidic residues" evidence="10">
    <location>
        <begin position="364"/>
        <end position="376"/>
    </location>
</feature>
<name>N1QL71_SPHMS</name>
<sequence length="415" mass="44460">MSALDGERSPKRQRLESYSPASPRPTSEPTKAFIPNYSTPPPSVRMSPSWTAQSQTTHQQQPASGGNFPSPPSTAGFQTRMAGRDGAESGGENGHQTPASQDDGEARKDGDGDSAMLDRQDSEGGHDGTPAGTEHRRSDHERQGGSGENTMTSSSAAAQLYRLPITPIAPSQPHPSQNLLALYELSDIQRRVARLDPAGNKIKLRKSYASKVKNLGLEGLNKAVPNQSELEGLVDPLWSSEVAPGLTMWDQRWQEFRLGDAAAETDLLGKLNSALQFQTGRLPKSEHEQWRKSLGLDEIAVAAKNAGVSRDPKQATASAHLARTAPAAALRSSAPSSPRNGARAVRTGKKRGYGDSSFEGYGEGFEDDVYSTDGVDDAGRRRDPNKRQKRKEFPSNTNTPAFSSGSGSGIGVRTS</sequence>